<gene>
    <name evidence="3" type="ORF">UFOPK1807_00253</name>
</gene>
<dbReference type="InterPro" id="IPR037518">
    <property type="entry name" value="MPN"/>
</dbReference>
<feature type="region of interest" description="Disordered" evidence="1">
    <location>
        <begin position="239"/>
        <end position="349"/>
    </location>
</feature>
<dbReference type="GO" id="GO:0008237">
    <property type="term" value="F:metallopeptidase activity"/>
    <property type="evidence" value="ECO:0007669"/>
    <property type="project" value="InterPro"/>
</dbReference>
<evidence type="ECO:0000313" key="3">
    <source>
        <dbReference type="EMBL" id="CAB4590569.1"/>
    </source>
</evidence>
<name>A0A6J6FSE5_9ZZZZ</name>
<dbReference type="SUPFAM" id="SSF102712">
    <property type="entry name" value="JAB1/MPN domain"/>
    <property type="match status" value="1"/>
</dbReference>
<reference evidence="3" key="1">
    <citation type="submission" date="2020-05" db="EMBL/GenBank/DDBJ databases">
        <authorList>
            <person name="Chiriac C."/>
            <person name="Salcher M."/>
            <person name="Ghai R."/>
            <person name="Kavagutti S V."/>
        </authorList>
    </citation>
    <scope>NUCLEOTIDE SEQUENCE</scope>
</reference>
<evidence type="ECO:0000256" key="1">
    <source>
        <dbReference type="SAM" id="MobiDB-lite"/>
    </source>
</evidence>
<dbReference type="EMBL" id="CAEZUI010000016">
    <property type="protein sequence ID" value="CAB4590569.1"/>
    <property type="molecule type" value="Genomic_DNA"/>
</dbReference>
<dbReference type="AlphaFoldDB" id="A0A6J6FSE5"/>
<dbReference type="PANTHER" id="PTHR10410">
    <property type="entry name" value="EUKARYOTIC TRANSLATION INITIATION FACTOR 3 -RELATED"/>
    <property type="match status" value="1"/>
</dbReference>
<dbReference type="InterPro" id="IPR000555">
    <property type="entry name" value="JAMM/MPN+_dom"/>
</dbReference>
<accession>A0A6J6FSE5</accession>
<feature type="compositionally biased region" description="Low complexity" evidence="1">
    <location>
        <begin position="239"/>
        <end position="294"/>
    </location>
</feature>
<sequence length="349" mass="37097">MTIPNFKIKCSDALMAELEKHCFSETKVEVGGFLVGYIDGAVAEVTHVIPAEHSVGKSTQLTFTHDTWNALHSKMNDLDGTLIGWYHSHPNFGVFLSEHDQFIQQNFFKQEGNITIVIDPVRGRRGWFYSSNSKIVKYEKEVDTTRARLGKSATNSDENIEAVMGKSSGGVSLGKVVGISMITSLLGAFLGFGLNSATGSSATQQKQINELTQTVGILQQVLINEGFIKIVNPAIPEVPVAPTATPKATPKTTPKATASPSAKPSTTAKSSTPPKASASPSTSKKSITTETKTAVVPTKGAACNPAKDTKPVGTLKCDTKTKKWIGSKSLSPITTPSTPASTETKTGTN</sequence>
<evidence type="ECO:0000259" key="2">
    <source>
        <dbReference type="PROSITE" id="PS50249"/>
    </source>
</evidence>
<dbReference type="Gene3D" id="3.40.140.10">
    <property type="entry name" value="Cytidine Deaminase, domain 2"/>
    <property type="match status" value="1"/>
</dbReference>
<dbReference type="PROSITE" id="PS50249">
    <property type="entry name" value="MPN"/>
    <property type="match status" value="1"/>
</dbReference>
<feature type="compositionally biased region" description="Low complexity" evidence="1">
    <location>
        <begin position="327"/>
        <end position="349"/>
    </location>
</feature>
<dbReference type="Pfam" id="PF01398">
    <property type="entry name" value="JAB"/>
    <property type="match status" value="1"/>
</dbReference>
<dbReference type="InterPro" id="IPR050242">
    <property type="entry name" value="JAMM_MPN+_peptidase_M67A"/>
</dbReference>
<proteinExistence type="predicted"/>
<organism evidence="3">
    <name type="scientific">freshwater metagenome</name>
    <dbReference type="NCBI Taxonomy" id="449393"/>
    <lineage>
        <taxon>unclassified sequences</taxon>
        <taxon>metagenomes</taxon>
        <taxon>ecological metagenomes</taxon>
    </lineage>
</organism>
<protein>
    <submittedName>
        <fullName evidence="3">Unannotated protein</fullName>
    </submittedName>
</protein>
<dbReference type="SMART" id="SM00232">
    <property type="entry name" value="JAB_MPN"/>
    <property type="match status" value="1"/>
</dbReference>
<feature type="domain" description="MPN" evidence="2">
    <location>
        <begin position="8"/>
        <end position="144"/>
    </location>
</feature>